<protein>
    <submittedName>
        <fullName evidence="3">Possible conserved membrane protein</fullName>
    </submittedName>
</protein>
<proteinExistence type="predicted"/>
<sequence length="317" mass="35513">MAKASAALQPFLTEEAEAHGLAARMPALLVEARRVAHTVTHGTHGRRRPGPGETFWQFRHFDVNDAEAAIDWRRSASSDKLFVREREWEAAHTVWLWLDLSPSMRFRSFLSKTSKESRAVVLALGLAELLARAGERIGLMGRAPSSGRFASRKVAEVLLSETADDSLPPPARLNRFSECVLFSDFLEPIDQMVERFHQIASQGVRGHLVQILDPAEETLPYSGRTEFEASEGGATMIAGRAEDLREKYQKRIERHRLDLQEVARQLGWSFVVHHTDRPAEEVLLAVHGQLAGQERDYRYRAGRGKAETALAQKDAGS</sequence>
<feature type="coiled-coil region" evidence="1">
    <location>
        <begin position="238"/>
        <end position="265"/>
    </location>
</feature>
<dbReference type="AlphaFoldDB" id="A0A0A8K5T6"/>
<organism evidence="3 4">
    <name type="scientific">Methyloceanibacter caenitepidi</name>
    <dbReference type="NCBI Taxonomy" id="1384459"/>
    <lineage>
        <taxon>Bacteria</taxon>
        <taxon>Pseudomonadati</taxon>
        <taxon>Pseudomonadota</taxon>
        <taxon>Alphaproteobacteria</taxon>
        <taxon>Hyphomicrobiales</taxon>
        <taxon>Hyphomicrobiaceae</taxon>
        <taxon>Methyloceanibacter</taxon>
    </lineage>
</organism>
<dbReference type="KEGG" id="mcg:GL4_2737"/>
<evidence type="ECO:0000256" key="1">
    <source>
        <dbReference type="SAM" id="Coils"/>
    </source>
</evidence>
<dbReference type="Pfam" id="PF01882">
    <property type="entry name" value="DUF58"/>
    <property type="match status" value="1"/>
</dbReference>
<dbReference type="PANTHER" id="PTHR33608:SF6">
    <property type="entry name" value="BLL2464 PROTEIN"/>
    <property type="match status" value="1"/>
</dbReference>
<reference evidence="3 4" key="1">
    <citation type="submission" date="2014-09" db="EMBL/GenBank/DDBJ databases">
        <title>Genome sequencing of Methyloceanibacter caenitepidi Gela4.</title>
        <authorList>
            <person name="Takeuchi M."/>
            <person name="Susumu S."/>
            <person name="Kamagata Y."/>
            <person name="Oshima K."/>
            <person name="Hattori M."/>
            <person name="Iwasaki W."/>
        </authorList>
    </citation>
    <scope>NUCLEOTIDE SEQUENCE [LARGE SCALE GENOMIC DNA]</scope>
    <source>
        <strain evidence="3 4">Gela4</strain>
    </source>
</reference>
<dbReference type="RefSeq" id="WP_045368219.1">
    <property type="nucleotide sequence ID" value="NZ_AP014648.1"/>
</dbReference>
<evidence type="ECO:0000259" key="2">
    <source>
        <dbReference type="Pfam" id="PF01882"/>
    </source>
</evidence>
<gene>
    <name evidence="3" type="ORF">GL4_2737</name>
</gene>
<accession>A0A0A8K5T6</accession>
<dbReference type="PANTHER" id="PTHR33608">
    <property type="entry name" value="BLL2464 PROTEIN"/>
    <property type="match status" value="1"/>
</dbReference>
<dbReference type="HOGENOM" id="CLU_054927_3_0_5"/>
<evidence type="ECO:0000313" key="3">
    <source>
        <dbReference type="EMBL" id="BAQ18171.1"/>
    </source>
</evidence>
<dbReference type="STRING" id="1384459.GL4_2737"/>
<dbReference type="EMBL" id="AP014648">
    <property type="protein sequence ID" value="BAQ18171.1"/>
    <property type="molecule type" value="Genomic_DNA"/>
</dbReference>
<feature type="domain" description="DUF58" evidence="2">
    <location>
        <begin position="58"/>
        <end position="256"/>
    </location>
</feature>
<evidence type="ECO:0000313" key="4">
    <source>
        <dbReference type="Proteomes" id="UP000031643"/>
    </source>
</evidence>
<name>A0A0A8K5T6_9HYPH</name>
<dbReference type="InterPro" id="IPR002881">
    <property type="entry name" value="DUF58"/>
</dbReference>
<keyword evidence="1" id="KW-0175">Coiled coil</keyword>
<keyword evidence="4" id="KW-1185">Reference proteome</keyword>
<dbReference type="Proteomes" id="UP000031643">
    <property type="component" value="Chromosome"/>
</dbReference>